<sequence>MRKFDYNKLRVHEVRESSQTAPQIVFFLRLEAVRNAKKAKHLAFFYFF</sequence>
<evidence type="ECO:0000313" key="2">
    <source>
        <dbReference type="Proteomes" id="UP000003240"/>
    </source>
</evidence>
<dbReference type="Proteomes" id="UP000003240">
    <property type="component" value="Unassembled WGS sequence"/>
</dbReference>
<dbReference type="STRING" id="1009370.ALO_02616"/>
<gene>
    <name evidence="1" type="ORF">ALO_02616</name>
</gene>
<protein>
    <submittedName>
        <fullName evidence="1">Uncharacterized protein</fullName>
    </submittedName>
</protein>
<keyword evidence="2" id="KW-1185">Reference proteome</keyword>
<dbReference type="AlphaFoldDB" id="F7NEQ8"/>
<organism evidence="1 2">
    <name type="scientific">Acetonema longum DSM 6540</name>
    <dbReference type="NCBI Taxonomy" id="1009370"/>
    <lineage>
        <taxon>Bacteria</taxon>
        <taxon>Bacillati</taxon>
        <taxon>Bacillota</taxon>
        <taxon>Negativicutes</taxon>
        <taxon>Acetonemataceae</taxon>
        <taxon>Acetonema</taxon>
    </lineage>
</organism>
<comment type="caution">
    <text evidence="1">The sequence shown here is derived from an EMBL/GenBank/DDBJ whole genome shotgun (WGS) entry which is preliminary data.</text>
</comment>
<evidence type="ECO:0000313" key="1">
    <source>
        <dbReference type="EMBL" id="EGO65469.1"/>
    </source>
</evidence>
<reference evidence="1 2" key="1">
    <citation type="journal article" date="2011" name="EMBO J.">
        <title>Structural diversity of bacterial flagellar motors.</title>
        <authorList>
            <person name="Chen S."/>
            <person name="Beeby M."/>
            <person name="Murphy G.E."/>
            <person name="Leadbetter J.R."/>
            <person name="Hendrixson D.R."/>
            <person name="Briegel A."/>
            <person name="Li Z."/>
            <person name="Shi J."/>
            <person name="Tocheva E.I."/>
            <person name="Muller A."/>
            <person name="Dobro M.J."/>
            <person name="Jensen G.J."/>
        </authorList>
    </citation>
    <scope>NUCLEOTIDE SEQUENCE [LARGE SCALE GENOMIC DNA]</scope>
    <source>
        <strain evidence="1 2">DSM 6540</strain>
    </source>
</reference>
<dbReference type="EMBL" id="AFGF01000017">
    <property type="protein sequence ID" value="EGO65469.1"/>
    <property type="molecule type" value="Genomic_DNA"/>
</dbReference>
<name>F7NEQ8_9FIRM</name>
<proteinExistence type="predicted"/>
<accession>F7NEQ8</accession>